<gene>
    <name evidence="1" type="ORF">LCGC14_1227140</name>
</gene>
<reference evidence="1" key="1">
    <citation type="journal article" date="2015" name="Nature">
        <title>Complex archaea that bridge the gap between prokaryotes and eukaryotes.</title>
        <authorList>
            <person name="Spang A."/>
            <person name="Saw J.H."/>
            <person name="Jorgensen S.L."/>
            <person name="Zaremba-Niedzwiedzka K."/>
            <person name="Martijn J."/>
            <person name="Lind A.E."/>
            <person name="van Eijk R."/>
            <person name="Schleper C."/>
            <person name="Guy L."/>
            <person name="Ettema T.J."/>
        </authorList>
    </citation>
    <scope>NUCLEOTIDE SEQUENCE</scope>
</reference>
<proteinExistence type="predicted"/>
<organism evidence="1">
    <name type="scientific">marine sediment metagenome</name>
    <dbReference type="NCBI Taxonomy" id="412755"/>
    <lineage>
        <taxon>unclassified sequences</taxon>
        <taxon>metagenomes</taxon>
        <taxon>ecological metagenomes</taxon>
    </lineage>
</organism>
<comment type="caution">
    <text evidence="1">The sequence shown here is derived from an EMBL/GenBank/DDBJ whole genome shotgun (WGS) entry which is preliminary data.</text>
</comment>
<name>A0A0F9LWR4_9ZZZZ</name>
<protein>
    <submittedName>
        <fullName evidence="1">Uncharacterized protein</fullName>
    </submittedName>
</protein>
<accession>A0A0F9LWR4</accession>
<evidence type="ECO:0000313" key="1">
    <source>
        <dbReference type="EMBL" id="KKM91576.1"/>
    </source>
</evidence>
<dbReference type="EMBL" id="LAZR01006514">
    <property type="protein sequence ID" value="KKM91576.1"/>
    <property type="molecule type" value="Genomic_DNA"/>
</dbReference>
<dbReference type="AlphaFoldDB" id="A0A0F9LWR4"/>
<sequence>MTTRYQKSQIEDVARILSDAVGIASDCDRVDCGCKMESLAICKDFADLFAADNPPACQAFHGPGHDSSCKLAGGFNREQFLAACGLES</sequence>